<dbReference type="PANTHER" id="PTHR44591">
    <property type="entry name" value="STRESS RESPONSE REGULATOR PROTEIN 1"/>
    <property type="match status" value="1"/>
</dbReference>
<dbReference type="InterPro" id="IPR011006">
    <property type="entry name" value="CheY-like_superfamily"/>
</dbReference>
<dbReference type="SMART" id="SM00448">
    <property type="entry name" value="REC"/>
    <property type="match status" value="1"/>
</dbReference>
<dbReference type="PANTHER" id="PTHR44591:SF24">
    <property type="entry name" value="PROTEIN-GLUTAMATE METHYLESTERASE_PROTEIN-GLUTAMINE GLUTAMINASE 1"/>
    <property type="match status" value="1"/>
</dbReference>
<gene>
    <name evidence="4" type="ORF">SAMN04487997_1867</name>
</gene>
<organism evidence="4 5">
    <name type="scientific">Frateuria terrea</name>
    <dbReference type="NCBI Taxonomy" id="529704"/>
    <lineage>
        <taxon>Bacteria</taxon>
        <taxon>Pseudomonadati</taxon>
        <taxon>Pseudomonadota</taxon>
        <taxon>Gammaproteobacteria</taxon>
        <taxon>Lysobacterales</taxon>
        <taxon>Rhodanobacteraceae</taxon>
        <taxon>Frateuria</taxon>
    </lineage>
</organism>
<evidence type="ECO:0000259" key="3">
    <source>
        <dbReference type="PROSITE" id="PS50110"/>
    </source>
</evidence>
<dbReference type="AlphaFoldDB" id="A0A1H6UFA7"/>
<feature type="modified residue" description="4-aspartylphosphate" evidence="2">
    <location>
        <position position="59"/>
    </location>
</feature>
<dbReference type="Pfam" id="PF00072">
    <property type="entry name" value="Response_reg"/>
    <property type="match status" value="1"/>
</dbReference>
<evidence type="ECO:0000313" key="4">
    <source>
        <dbReference type="EMBL" id="SEI86825.1"/>
    </source>
</evidence>
<reference evidence="4 5" key="1">
    <citation type="submission" date="2016-10" db="EMBL/GenBank/DDBJ databases">
        <authorList>
            <person name="de Groot N.N."/>
        </authorList>
    </citation>
    <scope>NUCLEOTIDE SEQUENCE [LARGE SCALE GENOMIC DNA]</scope>
    <source>
        <strain evidence="4 5">DSM 26515</strain>
    </source>
</reference>
<dbReference type="PROSITE" id="PS50110">
    <property type="entry name" value="RESPONSE_REGULATORY"/>
    <property type="match status" value="1"/>
</dbReference>
<dbReference type="InterPro" id="IPR001789">
    <property type="entry name" value="Sig_transdc_resp-reg_receiver"/>
</dbReference>
<dbReference type="EMBL" id="FNYC01000003">
    <property type="protein sequence ID" value="SEI86825.1"/>
    <property type="molecule type" value="Genomic_DNA"/>
</dbReference>
<evidence type="ECO:0000256" key="2">
    <source>
        <dbReference type="PROSITE-ProRule" id="PRU00169"/>
    </source>
</evidence>
<dbReference type="SUPFAM" id="SSF52172">
    <property type="entry name" value="CheY-like"/>
    <property type="match status" value="1"/>
</dbReference>
<dbReference type="STRING" id="529704.SAMN02927913_1857"/>
<evidence type="ECO:0000256" key="1">
    <source>
        <dbReference type="ARBA" id="ARBA00022553"/>
    </source>
</evidence>
<name>A0A1H6UFA7_9GAMM</name>
<dbReference type="Proteomes" id="UP000199420">
    <property type="component" value="Unassembled WGS sequence"/>
</dbReference>
<sequence>MEKTSGPWRILLVEDEMLVAMLLEDMLAEAGHTIIGPMARIDQAVEAARSAAIDLAILDVNLGGEEVYPVAEALAAREIPFAFATGYGAHGLREPWQDRPTLQKPFHRNDLFRMVAELASSCSC</sequence>
<feature type="domain" description="Response regulatory" evidence="3">
    <location>
        <begin position="9"/>
        <end position="119"/>
    </location>
</feature>
<proteinExistence type="predicted"/>
<accession>A0A1H6UFA7</accession>
<dbReference type="OrthoDB" id="582170at2"/>
<dbReference type="GO" id="GO:0000160">
    <property type="term" value="P:phosphorelay signal transduction system"/>
    <property type="evidence" value="ECO:0007669"/>
    <property type="project" value="InterPro"/>
</dbReference>
<protein>
    <submittedName>
        <fullName evidence="4">Response regulator receiver domain-containing protein</fullName>
    </submittedName>
</protein>
<keyword evidence="1 2" id="KW-0597">Phosphoprotein</keyword>
<keyword evidence="5" id="KW-1185">Reference proteome</keyword>
<evidence type="ECO:0000313" key="5">
    <source>
        <dbReference type="Proteomes" id="UP000199420"/>
    </source>
</evidence>
<dbReference type="InterPro" id="IPR050595">
    <property type="entry name" value="Bact_response_regulator"/>
</dbReference>
<dbReference type="Gene3D" id="3.40.50.2300">
    <property type="match status" value="1"/>
</dbReference>
<dbReference type="RefSeq" id="WP_091336180.1">
    <property type="nucleotide sequence ID" value="NZ_FNYC01000003.1"/>
</dbReference>